<feature type="transmembrane region" description="Helical" evidence="7">
    <location>
        <begin position="150"/>
        <end position="168"/>
    </location>
</feature>
<protein>
    <submittedName>
        <fullName evidence="9">Putative membrane protein YeiH</fullName>
    </submittedName>
</protein>
<dbReference type="RefSeq" id="WP_111598487.1">
    <property type="nucleotide sequence ID" value="NZ_QLLL01000005.1"/>
</dbReference>
<evidence type="ECO:0000256" key="2">
    <source>
        <dbReference type="ARBA" id="ARBA00008193"/>
    </source>
</evidence>
<dbReference type="EMBL" id="QLLL01000005">
    <property type="protein sequence ID" value="RAJ04190.1"/>
    <property type="molecule type" value="Genomic_DNA"/>
</dbReference>
<gene>
    <name evidence="9" type="ORF">LX64_03068</name>
</gene>
<keyword evidence="6 7" id="KW-0472">Membrane</keyword>
<dbReference type="GO" id="GO:0005886">
    <property type="term" value="C:plasma membrane"/>
    <property type="evidence" value="ECO:0007669"/>
    <property type="project" value="UniProtKB-SubCell"/>
</dbReference>
<feature type="transmembrane region" description="Helical" evidence="7">
    <location>
        <begin position="6"/>
        <end position="23"/>
    </location>
</feature>
<evidence type="ECO:0000256" key="3">
    <source>
        <dbReference type="ARBA" id="ARBA00022475"/>
    </source>
</evidence>
<keyword evidence="10" id="KW-1185">Reference proteome</keyword>
<dbReference type="PANTHER" id="PTHR30506">
    <property type="entry name" value="INNER MEMBRANE PROTEIN"/>
    <property type="match status" value="1"/>
</dbReference>
<feature type="transmembrane region" description="Helical" evidence="7">
    <location>
        <begin position="35"/>
        <end position="59"/>
    </location>
</feature>
<dbReference type="Pfam" id="PF03458">
    <property type="entry name" value="Gly_transporter"/>
    <property type="match status" value="2"/>
</dbReference>
<reference evidence="9 10" key="1">
    <citation type="submission" date="2018-06" db="EMBL/GenBank/DDBJ databases">
        <title>Genomic Encyclopedia of Archaeal and Bacterial Type Strains, Phase II (KMG-II): from individual species to whole genera.</title>
        <authorList>
            <person name="Goeker M."/>
        </authorList>
    </citation>
    <scope>NUCLEOTIDE SEQUENCE [LARGE SCALE GENOMIC DNA]</scope>
    <source>
        <strain evidence="9 10">DSM 23857</strain>
    </source>
</reference>
<dbReference type="Proteomes" id="UP000249547">
    <property type="component" value="Unassembled WGS sequence"/>
</dbReference>
<accession>A0A327QIK9</accession>
<comment type="caution">
    <text evidence="9">The sequence shown here is derived from an EMBL/GenBank/DDBJ whole genome shotgun (WGS) entry which is preliminary data.</text>
</comment>
<feature type="domain" description="Glycine transporter" evidence="8">
    <location>
        <begin position="93"/>
        <end position="165"/>
    </location>
</feature>
<name>A0A327QIK9_9BACT</name>
<comment type="similarity">
    <text evidence="2">Belongs to the UPF0126 family.</text>
</comment>
<feature type="transmembrane region" description="Helical" evidence="7">
    <location>
        <begin position="118"/>
        <end position="138"/>
    </location>
</feature>
<feature type="domain" description="Glycine transporter" evidence="8">
    <location>
        <begin position="4"/>
        <end position="81"/>
    </location>
</feature>
<dbReference type="PANTHER" id="PTHR30506:SF3">
    <property type="entry name" value="UPF0126 INNER MEMBRANE PROTEIN YADS-RELATED"/>
    <property type="match status" value="1"/>
</dbReference>
<organism evidence="9 10">
    <name type="scientific">Chitinophaga skermanii</name>
    <dbReference type="NCBI Taxonomy" id="331697"/>
    <lineage>
        <taxon>Bacteria</taxon>
        <taxon>Pseudomonadati</taxon>
        <taxon>Bacteroidota</taxon>
        <taxon>Chitinophagia</taxon>
        <taxon>Chitinophagales</taxon>
        <taxon>Chitinophagaceae</taxon>
        <taxon>Chitinophaga</taxon>
    </lineage>
</organism>
<feature type="transmembrane region" description="Helical" evidence="7">
    <location>
        <begin position="65"/>
        <end position="84"/>
    </location>
</feature>
<evidence type="ECO:0000256" key="1">
    <source>
        <dbReference type="ARBA" id="ARBA00004651"/>
    </source>
</evidence>
<evidence type="ECO:0000259" key="8">
    <source>
        <dbReference type="Pfam" id="PF03458"/>
    </source>
</evidence>
<proteinExistence type="inferred from homology"/>
<evidence type="ECO:0000313" key="10">
    <source>
        <dbReference type="Proteomes" id="UP000249547"/>
    </source>
</evidence>
<feature type="transmembrane region" description="Helical" evidence="7">
    <location>
        <begin position="91"/>
        <end position="112"/>
    </location>
</feature>
<sequence length="206" mass="23000">MITYWIDLIGTFMFAISGALAAWDKKMYHDIFGVSFTAFVTAIGGGTLRDVILGIHPIVWVKDQSYIIAIALGVLVTVVFRTILLRYKRSLFLFDTIGIGFYTILGVQKSLAFGVNPWAAVIMGMMSAIFGGVIRDTLVNEIPLIFSRQIYATACLAGATVYILLGYTGIDLEVNMILSIILIISIRLFALRKRWSLPYLTKENKW</sequence>
<evidence type="ECO:0000256" key="6">
    <source>
        <dbReference type="ARBA" id="ARBA00023136"/>
    </source>
</evidence>
<dbReference type="OrthoDB" id="9791874at2"/>
<keyword evidence="4 7" id="KW-0812">Transmembrane</keyword>
<evidence type="ECO:0000256" key="5">
    <source>
        <dbReference type="ARBA" id="ARBA00022989"/>
    </source>
</evidence>
<evidence type="ECO:0000313" key="9">
    <source>
        <dbReference type="EMBL" id="RAJ04190.1"/>
    </source>
</evidence>
<feature type="transmembrane region" description="Helical" evidence="7">
    <location>
        <begin position="174"/>
        <end position="191"/>
    </location>
</feature>
<keyword evidence="5 7" id="KW-1133">Transmembrane helix</keyword>
<comment type="subcellular location">
    <subcellularLocation>
        <location evidence="1">Cell membrane</location>
        <topology evidence="1">Multi-pass membrane protein</topology>
    </subcellularLocation>
</comment>
<dbReference type="InterPro" id="IPR005115">
    <property type="entry name" value="Gly_transporter"/>
</dbReference>
<keyword evidence="3" id="KW-1003">Cell membrane</keyword>
<evidence type="ECO:0000256" key="7">
    <source>
        <dbReference type="SAM" id="Phobius"/>
    </source>
</evidence>
<dbReference type="AlphaFoldDB" id="A0A327QIK9"/>
<evidence type="ECO:0000256" key="4">
    <source>
        <dbReference type="ARBA" id="ARBA00022692"/>
    </source>
</evidence>